<sequence>MTPHPTTDRRAPLDRLTPDNLEDFFTAGHVSTHALDQQIEAVLHLDPRAERLHLKVADDGSVPDVHGLERVTVGTESTAGDRGMLVLSIDARHAHMEAYGMVLSVVDGMRSGQNFADAADSALRHLRMLLKARRRLSEQQQIGLLGELLVLQGLVERIGAGAALDSWLGPLAEEHDFVFATYDVEVKTTVSERRVHMISGDTQLQASPGRPLWLISLQLTRAGTRSGVTLSDQITRVRSLLDTGRPDFDDHLENLGWLDIDDPLYDERFLWRAEPLAYLVDDDFPAVTHERLAATVPRIDLITRLSYAVDVTDLDNATPGAPLDGVLVDPPATVPLTN</sequence>
<comment type="caution">
    <text evidence="1">The sequence shown here is derived from an EMBL/GenBank/DDBJ whole genome shotgun (WGS) entry which is preliminary data.</text>
</comment>
<evidence type="ECO:0000313" key="2">
    <source>
        <dbReference type="Proteomes" id="UP000234632"/>
    </source>
</evidence>
<evidence type="ECO:0000313" key="1">
    <source>
        <dbReference type="EMBL" id="PLC10806.1"/>
    </source>
</evidence>
<evidence type="ECO:0008006" key="3">
    <source>
        <dbReference type="Google" id="ProtNLM"/>
    </source>
</evidence>
<proteinExistence type="predicted"/>
<dbReference type="AlphaFoldDB" id="A0A2N4SXY2"/>
<dbReference type="RefSeq" id="WP_101853233.1">
    <property type="nucleotide sequence ID" value="NZ_LOMZ01000002.1"/>
</dbReference>
<accession>A0A2N4SXY2</accession>
<protein>
    <recommendedName>
        <fullName evidence="3">PD-(D/E)XK motif protein</fullName>
    </recommendedName>
</protein>
<name>A0A2N4SXY2_9MICC</name>
<dbReference type="Pfam" id="PF14390">
    <property type="entry name" value="DUF4420"/>
    <property type="match status" value="1"/>
</dbReference>
<reference evidence="1 2" key="1">
    <citation type="submission" date="2015-12" db="EMBL/GenBank/DDBJ databases">
        <authorList>
            <person name="Shamseldin A."/>
            <person name="Moawad H."/>
            <person name="Abd El-Rahim W.M."/>
            <person name="Sadowsky M.J."/>
        </authorList>
    </citation>
    <scope>NUCLEOTIDE SEQUENCE [LARGE SCALE GENOMIC DNA]</scope>
    <source>
        <strain evidence="1 2">S43</strain>
    </source>
</reference>
<dbReference type="EMBL" id="LOMZ01000002">
    <property type="protein sequence ID" value="PLC10806.1"/>
    <property type="molecule type" value="Genomic_DNA"/>
</dbReference>
<dbReference type="Proteomes" id="UP000234632">
    <property type="component" value="Unassembled WGS sequence"/>
</dbReference>
<organism evidence="1 2">
    <name type="scientific">Kocuria flava</name>
    <dbReference type="NCBI Taxonomy" id="446860"/>
    <lineage>
        <taxon>Bacteria</taxon>
        <taxon>Bacillati</taxon>
        <taxon>Actinomycetota</taxon>
        <taxon>Actinomycetes</taxon>
        <taxon>Micrococcales</taxon>
        <taxon>Micrococcaceae</taxon>
        <taxon>Kocuria</taxon>
    </lineage>
</organism>
<dbReference type="InterPro" id="IPR025534">
    <property type="entry name" value="DUF4420"/>
</dbReference>
<gene>
    <name evidence="1" type="ORF">AUQ48_15890</name>
</gene>